<keyword evidence="3" id="KW-1185">Reference proteome</keyword>
<feature type="region of interest" description="Disordered" evidence="1">
    <location>
        <begin position="1"/>
        <end position="46"/>
    </location>
</feature>
<gene>
    <name evidence="2" type="ORF">DV515_00016623</name>
</gene>
<evidence type="ECO:0000313" key="3">
    <source>
        <dbReference type="Proteomes" id="UP000276834"/>
    </source>
</evidence>
<dbReference type="Proteomes" id="UP000276834">
    <property type="component" value="Unassembled WGS sequence"/>
</dbReference>
<accession>A0A3L8RTC7</accession>
<dbReference type="OrthoDB" id="6019271at2759"/>
<dbReference type="AlphaFoldDB" id="A0A3L8RTC7"/>
<proteinExistence type="predicted"/>
<protein>
    <recommendedName>
        <fullName evidence="4">Dystrobrevin beta</fullName>
    </recommendedName>
</protein>
<feature type="compositionally biased region" description="Low complexity" evidence="1">
    <location>
        <begin position="18"/>
        <end position="37"/>
    </location>
</feature>
<comment type="caution">
    <text evidence="2">The sequence shown here is derived from an EMBL/GenBank/DDBJ whole genome shotgun (WGS) entry which is preliminary data.</text>
</comment>
<feature type="non-terminal residue" evidence="2">
    <location>
        <position position="1"/>
    </location>
</feature>
<name>A0A3L8RTC7_CHLGU</name>
<evidence type="ECO:0000256" key="1">
    <source>
        <dbReference type="SAM" id="MobiDB-lite"/>
    </source>
</evidence>
<evidence type="ECO:0008006" key="4">
    <source>
        <dbReference type="Google" id="ProtNLM"/>
    </source>
</evidence>
<reference evidence="2 3" key="1">
    <citation type="journal article" date="2018" name="Proc. R. Soc. B">
        <title>A non-coding region near Follistatin controls head colour polymorphism in the Gouldian finch.</title>
        <authorList>
            <person name="Toomey M.B."/>
            <person name="Marques C.I."/>
            <person name="Andrade P."/>
            <person name="Araujo P.M."/>
            <person name="Sabatino S."/>
            <person name="Gazda M.A."/>
            <person name="Afonso S."/>
            <person name="Lopes R.J."/>
            <person name="Corbo J.C."/>
            <person name="Carneiro M."/>
        </authorList>
    </citation>
    <scope>NUCLEOTIDE SEQUENCE [LARGE SCALE GENOMIC DNA]</scope>
    <source>
        <strain evidence="2">Red01</strain>
        <tissue evidence="2">Muscle</tissue>
    </source>
</reference>
<dbReference type="EMBL" id="QUSF01000371">
    <property type="protein sequence ID" value="RLV82463.1"/>
    <property type="molecule type" value="Genomic_DNA"/>
</dbReference>
<evidence type="ECO:0000313" key="2">
    <source>
        <dbReference type="EMBL" id="RLV82463.1"/>
    </source>
</evidence>
<sequence>AVGSAQPSPTHGRPPAAPARSASAGSTPTHGAPDALAGLGGDVHEAFGQGTRRNLRNDLLVAADSITNTMSSLVKELHSGEG</sequence>
<organism evidence="2 3">
    <name type="scientific">Chloebia gouldiae</name>
    <name type="common">Gouldian finch</name>
    <name type="synonym">Erythrura gouldiae</name>
    <dbReference type="NCBI Taxonomy" id="44316"/>
    <lineage>
        <taxon>Eukaryota</taxon>
        <taxon>Metazoa</taxon>
        <taxon>Chordata</taxon>
        <taxon>Craniata</taxon>
        <taxon>Vertebrata</taxon>
        <taxon>Euteleostomi</taxon>
        <taxon>Archelosauria</taxon>
        <taxon>Archosauria</taxon>
        <taxon>Dinosauria</taxon>
        <taxon>Saurischia</taxon>
        <taxon>Theropoda</taxon>
        <taxon>Coelurosauria</taxon>
        <taxon>Aves</taxon>
        <taxon>Neognathae</taxon>
        <taxon>Neoaves</taxon>
        <taxon>Telluraves</taxon>
        <taxon>Australaves</taxon>
        <taxon>Passeriformes</taxon>
        <taxon>Passeroidea</taxon>
        <taxon>Passeridae</taxon>
        <taxon>Chloebia</taxon>
    </lineage>
</organism>